<comment type="caution">
    <text evidence="4">The sequence shown here is derived from an EMBL/GenBank/DDBJ whole genome shotgun (WGS) entry which is preliminary data.</text>
</comment>
<keyword evidence="5" id="KW-1185">Reference proteome</keyword>
<evidence type="ECO:0000256" key="1">
    <source>
        <dbReference type="PROSITE-ProRule" id="PRU00047"/>
    </source>
</evidence>
<feature type="region of interest" description="Disordered" evidence="2">
    <location>
        <begin position="320"/>
        <end position="342"/>
    </location>
</feature>
<organism evidence="4 5">
    <name type="scientific">Cryptolaemus montrouzieri</name>
    <dbReference type="NCBI Taxonomy" id="559131"/>
    <lineage>
        <taxon>Eukaryota</taxon>
        <taxon>Metazoa</taxon>
        <taxon>Ecdysozoa</taxon>
        <taxon>Arthropoda</taxon>
        <taxon>Hexapoda</taxon>
        <taxon>Insecta</taxon>
        <taxon>Pterygota</taxon>
        <taxon>Neoptera</taxon>
        <taxon>Endopterygota</taxon>
        <taxon>Coleoptera</taxon>
        <taxon>Polyphaga</taxon>
        <taxon>Cucujiformia</taxon>
        <taxon>Coccinelloidea</taxon>
        <taxon>Coccinellidae</taxon>
        <taxon>Scymninae</taxon>
        <taxon>Scymnini</taxon>
        <taxon>Cryptolaemus</taxon>
    </lineage>
</organism>
<accession>A0ABD2PI70</accession>
<protein>
    <recommendedName>
        <fullName evidence="3">CCHC-type domain-containing protein</fullName>
    </recommendedName>
</protein>
<feature type="domain" description="CCHC-type" evidence="3">
    <location>
        <begin position="305"/>
        <end position="320"/>
    </location>
</feature>
<keyword evidence="1" id="KW-0863">Zinc-finger</keyword>
<dbReference type="Gene3D" id="4.10.60.10">
    <property type="entry name" value="Zinc finger, CCHC-type"/>
    <property type="match status" value="1"/>
</dbReference>
<gene>
    <name evidence="4" type="ORF">HHI36_023707</name>
</gene>
<feature type="domain" description="CCHC-type" evidence="3">
    <location>
        <begin position="284"/>
        <end position="299"/>
    </location>
</feature>
<dbReference type="SMART" id="SM00343">
    <property type="entry name" value="ZnF_C2HC"/>
    <property type="match status" value="2"/>
</dbReference>
<reference evidence="4 5" key="1">
    <citation type="journal article" date="2021" name="BMC Biol.">
        <title>Horizontally acquired antibacterial genes associated with adaptive radiation of ladybird beetles.</title>
        <authorList>
            <person name="Li H.S."/>
            <person name="Tang X.F."/>
            <person name="Huang Y.H."/>
            <person name="Xu Z.Y."/>
            <person name="Chen M.L."/>
            <person name="Du X.Y."/>
            <person name="Qiu B.Y."/>
            <person name="Chen P.T."/>
            <person name="Zhang W."/>
            <person name="Slipinski A."/>
            <person name="Escalona H.E."/>
            <person name="Waterhouse R.M."/>
            <person name="Zwick A."/>
            <person name="Pang H."/>
        </authorList>
    </citation>
    <scope>NUCLEOTIDE SEQUENCE [LARGE SCALE GENOMIC DNA]</scope>
    <source>
        <strain evidence="4">SYSU2018</strain>
    </source>
</reference>
<feature type="compositionally biased region" description="Basic and acidic residues" evidence="2">
    <location>
        <begin position="328"/>
        <end position="342"/>
    </location>
</feature>
<dbReference type="Proteomes" id="UP001516400">
    <property type="component" value="Unassembled WGS sequence"/>
</dbReference>
<evidence type="ECO:0000259" key="3">
    <source>
        <dbReference type="PROSITE" id="PS50158"/>
    </source>
</evidence>
<dbReference type="InterPro" id="IPR001878">
    <property type="entry name" value="Znf_CCHC"/>
</dbReference>
<evidence type="ECO:0000256" key="2">
    <source>
        <dbReference type="SAM" id="MobiDB-lite"/>
    </source>
</evidence>
<dbReference type="AlphaFoldDB" id="A0ABD2PI70"/>
<dbReference type="InterPro" id="IPR036875">
    <property type="entry name" value="Znf_CCHC_sf"/>
</dbReference>
<evidence type="ECO:0000313" key="4">
    <source>
        <dbReference type="EMBL" id="KAL3290365.1"/>
    </source>
</evidence>
<dbReference type="PROSITE" id="PS50158">
    <property type="entry name" value="ZF_CCHC"/>
    <property type="match status" value="2"/>
</dbReference>
<feature type="region of interest" description="Disordered" evidence="2">
    <location>
        <begin position="1"/>
        <end position="20"/>
    </location>
</feature>
<dbReference type="EMBL" id="JABFTP020000186">
    <property type="protein sequence ID" value="KAL3290365.1"/>
    <property type="molecule type" value="Genomic_DNA"/>
</dbReference>
<dbReference type="GO" id="GO:0008270">
    <property type="term" value="F:zinc ion binding"/>
    <property type="evidence" value="ECO:0007669"/>
    <property type="project" value="UniProtKB-KW"/>
</dbReference>
<evidence type="ECO:0000313" key="5">
    <source>
        <dbReference type="Proteomes" id="UP001516400"/>
    </source>
</evidence>
<dbReference type="Pfam" id="PF00098">
    <property type="entry name" value="zf-CCHC"/>
    <property type="match status" value="2"/>
</dbReference>
<name>A0ABD2PI70_9CUCU</name>
<proteinExistence type="predicted"/>
<dbReference type="SUPFAM" id="SSF57756">
    <property type="entry name" value="Retrovirus zinc finger-like domains"/>
    <property type="match status" value="1"/>
</dbReference>
<keyword evidence="1" id="KW-0862">Zinc</keyword>
<sequence length="342" mass="39972">MKRKLEDVPLKLSPTGENKNEHENKYLRQMLGDIKKLGEIIEIAKSGSGRDRTRKDIRDLIGKVCRTSLLVEQRIYLSVCEVRSERKYEKLEQDIDLRTTLEEERKKSKELSEREETEKARDEGIEKILATRFPEIGELEEIEGRREIKITREYVSGGELKTKQTYITEMKEGKDMNETIEIQRNWKDSIVRNQRKNLAMACHGEISSEQLRRIVECIFVERSVLVTILKKNAHGQMSCKKKPPKENRERTGEKDKVRELIRKRFVGKGWDRWNVEEIIDPIECNKCKEYGHKANDCKNQKKEERCYNCAEGGHVKKDCKTTTSATNADKKAQGRKNELSQV</sequence>
<keyword evidence="1" id="KW-0479">Metal-binding</keyword>